<evidence type="ECO:0000313" key="2">
    <source>
        <dbReference type="EMBL" id="WOL01092.1"/>
    </source>
</evidence>
<dbReference type="AlphaFoldDB" id="A0AAQ3K395"/>
<sequence length="128" mass="14316">MKVSQPGPRRRLHRPHAMRNRAVVSIASKSPKLRRWTILGGPATARCRCRRWNLWWGWQIRPLASSAAARSSKENAVMLDVRRKGGRGRLPMSAGDAAAADSPGCSSRSSIGYFRRFHPEEPRESGGR</sequence>
<proteinExistence type="predicted"/>
<accession>A0AAQ3K395</accession>
<evidence type="ECO:0000256" key="1">
    <source>
        <dbReference type="SAM" id="MobiDB-lite"/>
    </source>
</evidence>
<name>A0AAQ3K395_9LILI</name>
<reference evidence="2 3" key="1">
    <citation type="submission" date="2023-10" db="EMBL/GenBank/DDBJ databases">
        <title>Chromosome-scale genome assembly provides insights into flower coloration mechanisms of Canna indica.</title>
        <authorList>
            <person name="Li C."/>
        </authorList>
    </citation>
    <scope>NUCLEOTIDE SEQUENCE [LARGE SCALE GENOMIC DNA]</scope>
    <source>
        <tissue evidence="2">Flower</tissue>
    </source>
</reference>
<keyword evidence="3" id="KW-1185">Reference proteome</keyword>
<dbReference type="EMBL" id="CP136892">
    <property type="protein sequence ID" value="WOL01092.1"/>
    <property type="molecule type" value="Genomic_DNA"/>
</dbReference>
<protein>
    <submittedName>
        <fullName evidence="2">Uncharacterized protein</fullName>
    </submittedName>
</protein>
<feature type="region of interest" description="Disordered" evidence="1">
    <location>
        <begin position="82"/>
        <end position="128"/>
    </location>
</feature>
<evidence type="ECO:0000313" key="3">
    <source>
        <dbReference type="Proteomes" id="UP001327560"/>
    </source>
</evidence>
<gene>
    <name evidence="2" type="ORF">Cni_G09805</name>
</gene>
<organism evidence="2 3">
    <name type="scientific">Canna indica</name>
    <name type="common">Indian-shot</name>
    <dbReference type="NCBI Taxonomy" id="4628"/>
    <lineage>
        <taxon>Eukaryota</taxon>
        <taxon>Viridiplantae</taxon>
        <taxon>Streptophyta</taxon>
        <taxon>Embryophyta</taxon>
        <taxon>Tracheophyta</taxon>
        <taxon>Spermatophyta</taxon>
        <taxon>Magnoliopsida</taxon>
        <taxon>Liliopsida</taxon>
        <taxon>Zingiberales</taxon>
        <taxon>Cannaceae</taxon>
        <taxon>Canna</taxon>
    </lineage>
</organism>
<feature type="compositionally biased region" description="Low complexity" evidence="1">
    <location>
        <begin position="93"/>
        <end position="107"/>
    </location>
</feature>
<feature type="compositionally biased region" description="Basic and acidic residues" evidence="1">
    <location>
        <begin position="117"/>
        <end position="128"/>
    </location>
</feature>
<dbReference type="Proteomes" id="UP001327560">
    <property type="component" value="Chromosome 3"/>
</dbReference>